<evidence type="ECO:0000256" key="1">
    <source>
        <dbReference type="SAM" id="MobiDB-lite"/>
    </source>
</evidence>
<dbReference type="PANTHER" id="PTHR31325">
    <property type="entry name" value="OS01G0798800 PROTEIN-RELATED"/>
    <property type="match status" value="1"/>
</dbReference>
<keyword evidence="2" id="KW-0472">Membrane</keyword>
<reference evidence="5 6" key="2">
    <citation type="submission" date="2024-10" db="EMBL/GenBank/DDBJ databases">
        <authorList>
            <person name="Ryan C."/>
        </authorList>
    </citation>
    <scope>NUCLEOTIDE SEQUENCE [LARGE SCALE GENOMIC DNA]</scope>
</reference>
<accession>A0ABC8VY98</accession>
<evidence type="ECO:0000256" key="2">
    <source>
        <dbReference type="SAM" id="Phobius"/>
    </source>
</evidence>
<keyword evidence="2" id="KW-0812">Transmembrane</keyword>
<dbReference type="InterPro" id="IPR025315">
    <property type="entry name" value="DUF4220"/>
</dbReference>
<feature type="signal peptide" evidence="3">
    <location>
        <begin position="1"/>
        <end position="17"/>
    </location>
</feature>
<dbReference type="InterPro" id="IPR007658">
    <property type="entry name" value="DUF594"/>
</dbReference>
<keyword evidence="2" id="KW-1133">Transmembrane helix</keyword>
<feature type="transmembrane region" description="Helical" evidence="2">
    <location>
        <begin position="337"/>
        <end position="357"/>
    </location>
</feature>
<keyword evidence="6" id="KW-1185">Reference proteome</keyword>
<gene>
    <name evidence="5" type="ORF">URODEC1_LOCUS8133</name>
</gene>
<dbReference type="Pfam" id="PF04578">
    <property type="entry name" value="DUF594"/>
    <property type="match status" value="1"/>
</dbReference>
<keyword evidence="3" id="KW-0732">Signal</keyword>
<dbReference type="Pfam" id="PF13968">
    <property type="entry name" value="DUF4220"/>
    <property type="match status" value="1"/>
</dbReference>
<proteinExistence type="predicted"/>
<dbReference type="AlphaFoldDB" id="A0ABC8VY98"/>
<evidence type="ECO:0000313" key="6">
    <source>
        <dbReference type="Proteomes" id="UP001497457"/>
    </source>
</evidence>
<organism evidence="5 6">
    <name type="scientific">Urochloa decumbens</name>
    <dbReference type="NCBI Taxonomy" id="240449"/>
    <lineage>
        <taxon>Eukaryota</taxon>
        <taxon>Viridiplantae</taxon>
        <taxon>Streptophyta</taxon>
        <taxon>Embryophyta</taxon>
        <taxon>Tracheophyta</taxon>
        <taxon>Spermatophyta</taxon>
        <taxon>Magnoliopsida</taxon>
        <taxon>Liliopsida</taxon>
        <taxon>Poales</taxon>
        <taxon>Poaceae</taxon>
        <taxon>PACMAD clade</taxon>
        <taxon>Panicoideae</taxon>
        <taxon>Panicodae</taxon>
        <taxon>Paniceae</taxon>
        <taxon>Melinidinae</taxon>
        <taxon>Urochloa</taxon>
    </lineage>
</organism>
<feature type="transmembrane region" description="Helical" evidence="2">
    <location>
        <begin position="158"/>
        <end position="177"/>
    </location>
</feature>
<name>A0ABC8VY98_9POAL</name>
<dbReference type="EMBL" id="OZ075121">
    <property type="protein sequence ID" value="CAL4899267.1"/>
    <property type="molecule type" value="Genomic_DNA"/>
</dbReference>
<evidence type="ECO:0000259" key="4">
    <source>
        <dbReference type="Pfam" id="PF13968"/>
    </source>
</evidence>
<feature type="transmembrane region" description="Helical" evidence="2">
    <location>
        <begin position="27"/>
        <end position="46"/>
    </location>
</feature>
<feature type="domain" description="DUF4220" evidence="4">
    <location>
        <begin position="70"/>
        <end position="422"/>
    </location>
</feature>
<feature type="chain" id="PRO_5044834816" description="DUF4220 domain-containing protein" evidence="3">
    <location>
        <begin position="18"/>
        <end position="810"/>
    </location>
</feature>
<evidence type="ECO:0000313" key="5">
    <source>
        <dbReference type="EMBL" id="CAL4899267.1"/>
    </source>
</evidence>
<feature type="transmembrane region" description="Helical" evidence="2">
    <location>
        <begin position="303"/>
        <end position="325"/>
    </location>
</feature>
<feature type="compositionally biased region" description="Polar residues" evidence="1">
    <location>
        <begin position="793"/>
        <end position="802"/>
    </location>
</feature>
<protein>
    <recommendedName>
        <fullName evidence="4">DUF4220 domain-containing protein</fullName>
    </recommendedName>
</protein>
<dbReference type="Proteomes" id="UP001497457">
    <property type="component" value="Chromosome 11b"/>
</dbReference>
<feature type="region of interest" description="Disordered" evidence="1">
    <location>
        <begin position="763"/>
        <end position="810"/>
    </location>
</feature>
<reference evidence="6" key="1">
    <citation type="submission" date="2024-06" db="EMBL/GenBank/DDBJ databases">
        <authorList>
            <person name="Ryan C."/>
        </authorList>
    </citation>
    <scope>NUCLEOTIDE SEQUENCE [LARGE SCALE GENOMIC DNA]</scope>
</reference>
<evidence type="ECO:0000256" key="3">
    <source>
        <dbReference type="SAM" id="SignalP"/>
    </source>
</evidence>
<sequence length="810" mass="92530">MILSMVWLGMIVAMIWAQSVQWWSEWGFRVTVLSSLVANLFVGFLSGTRRRSAPGLLRGFLGQLAKFFLWLAYQVSETATVNAIGSLSLCGSDASEEKQVVAFWATFLLLHLGGPDNLTAYALEDNKMSNRKWLEIITKILGLIYTISKNTHRGGRSWALLPAASVVMLFAGAVSYIERAKALGKANLDSMQEDATSSSSSSSEDDDVCNFRFLKCRIQWTKRQGRWLRDGQALLLAQDLFPVWLHALVDSSVDPDSDRQKASEMILSESDDWDWESMCNVAEMELSLIYEFLYTKAILAHTWHYYLIRLVSPLCTAVAAFLFYFWLQQQLQVRGSFVKITYTLLAITFLMDVAWLLRALGSTWAYVYLREKAPAWLGQQALHGARGTRWWCSLHRIIVRLDPLQLFGCDPVSHRRWSGTIHECTASATIRSLTRCSHCPEWWPLSEPGDDRPKEMRYLCKLPQCVKEVLFKRVTKILQDAITKEEERGKLEEEKKNMYTWEDIRTRWGQKAFRSAPDQVKIKLQESDKNPEETIFGKEFEEDVLLWHIATCRVLPYIDQHSEHIEVMSEYMMFLVAVRRQMLPGLVLHSQLKVTRGKLVEIWDGGKRVENLLPNIAKMKKMANKEKLSMLLRRVRREEPQKADEQWTDGIPGSEGTRVLAQAVDLYFKLSGDKRRGVESRDTQWPSPVVPDKMPEFIFNVWVDKLVYAAVRCSREAHAEQLRAGGDLTTVLWMLIQHAGPFCMGEAIKLYIYGDAPPEKATILSVTDDKPKPPMDPPPKKKIPHDAKPPTCLGSTSAAQEKSSYEDDAR</sequence>